<evidence type="ECO:0000256" key="7">
    <source>
        <dbReference type="RuleBase" id="RU003880"/>
    </source>
</evidence>
<dbReference type="GO" id="GO:0019430">
    <property type="term" value="P:removal of superoxide radicals"/>
    <property type="evidence" value="ECO:0007669"/>
    <property type="project" value="UniProtKB-UniRule"/>
</dbReference>
<dbReference type="EMBL" id="CP060096">
    <property type="protein sequence ID" value="QSZ27241.1"/>
    <property type="molecule type" value="Genomic_DNA"/>
</dbReference>
<comment type="cofactor">
    <cofactor evidence="8">
        <name>FAD</name>
        <dbReference type="ChEBI" id="CHEBI:57692"/>
    </cofactor>
    <text evidence="8">Binds 1 FAD per subunit.</text>
</comment>
<dbReference type="NCBIfam" id="TIGR01292">
    <property type="entry name" value="TRX_reduct"/>
    <property type="match status" value="1"/>
</dbReference>
<dbReference type="EC" id="1.8.1.9" evidence="7"/>
<dbReference type="KEGG" id="aaut:ACETAC_10470"/>
<organism evidence="10 11">
    <name type="scientific">Aceticella autotrophica</name>
    <dbReference type="NCBI Taxonomy" id="2755338"/>
    <lineage>
        <taxon>Bacteria</taxon>
        <taxon>Bacillati</taxon>
        <taxon>Bacillota</taxon>
        <taxon>Clostridia</taxon>
        <taxon>Thermoanaerobacterales</taxon>
        <taxon>Thermoanaerobacteraceae</taxon>
        <taxon>Aceticella</taxon>
    </lineage>
</organism>
<reference evidence="10" key="1">
    <citation type="submission" date="2020-08" db="EMBL/GenBank/DDBJ databases">
        <title>Genomic insights into the carbon and energy metabolism of the first obligate autotrophic acetogenic bacterium Aceticella autotrophica gen. nov., sp. nov.</title>
        <authorList>
            <person name="Toshchakov S.V."/>
            <person name="Elcheninov A.G."/>
            <person name="Kublanov I.V."/>
            <person name="Frolov E.N."/>
            <person name="Lebedinsky A.V."/>
        </authorList>
    </citation>
    <scope>NUCLEOTIDE SEQUENCE</scope>
    <source>
        <strain evidence="10">3443-3Ac</strain>
    </source>
</reference>
<feature type="domain" description="FAD/NAD(P)-binding" evidence="9">
    <location>
        <begin position="2"/>
        <end position="288"/>
    </location>
</feature>
<dbReference type="InterPro" id="IPR023753">
    <property type="entry name" value="FAD/NAD-binding_dom"/>
</dbReference>
<keyword evidence="6 7" id="KW-0676">Redox-active center</keyword>
<gene>
    <name evidence="10" type="primary">trxB</name>
    <name evidence="10" type="ORF">ACETAC_10470</name>
</gene>
<evidence type="ECO:0000256" key="1">
    <source>
        <dbReference type="ARBA" id="ARBA00009333"/>
    </source>
</evidence>
<evidence type="ECO:0000256" key="3">
    <source>
        <dbReference type="ARBA" id="ARBA00022827"/>
    </source>
</evidence>
<protein>
    <recommendedName>
        <fullName evidence="7">Thioredoxin reductase</fullName>
        <ecNumber evidence="7">1.8.1.9</ecNumber>
    </recommendedName>
</protein>
<dbReference type="PRINTS" id="PR00469">
    <property type="entry name" value="PNDRDTASEII"/>
</dbReference>
<dbReference type="InterPro" id="IPR005982">
    <property type="entry name" value="Thioredox_Rdtase"/>
</dbReference>
<dbReference type="GO" id="GO:0005737">
    <property type="term" value="C:cytoplasm"/>
    <property type="evidence" value="ECO:0007669"/>
    <property type="project" value="InterPro"/>
</dbReference>
<dbReference type="Proteomes" id="UP000671913">
    <property type="component" value="Chromosome"/>
</dbReference>
<evidence type="ECO:0000256" key="8">
    <source>
        <dbReference type="RuleBase" id="RU003881"/>
    </source>
</evidence>
<dbReference type="InterPro" id="IPR036188">
    <property type="entry name" value="FAD/NAD-bd_sf"/>
</dbReference>
<evidence type="ECO:0000259" key="9">
    <source>
        <dbReference type="Pfam" id="PF07992"/>
    </source>
</evidence>
<accession>A0A975AVJ6</accession>
<dbReference type="PRINTS" id="PR00368">
    <property type="entry name" value="FADPNR"/>
</dbReference>
<comment type="catalytic activity">
    <reaction evidence="7">
        <text>[thioredoxin]-dithiol + NADP(+) = [thioredoxin]-disulfide + NADPH + H(+)</text>
        <dbReference type="Rhea" id="RHEA:20345"/>
        <dbReference type="Rhea" id="RHEA-COMP:10698"/>
        <dbReference type="Rhea" id="RHEA-COMP:10700"/>
        <dbReference type="ChEBI" id="CHEBI:15378"/>
        <dbReference type="ChEBI" id="CHEBI:29950"/>
        <dbReference type="ChEBI" id="CHEBI:50058"/>
        <dbReference type="ChEBI" id="CHEBI:57783"/>
        <dbReference type="ChEBI" id="CHEBI:58349"/>
        <dbReference type="EC" id="1.8.1.9"/>
    </reaction>
</comment>
<dbReference type="RefSeq" id="WP_284679930.1">
    <property type="nucleotide sequence ID" value="NZ_CP060096.1"/>
</dbReference>
<dbReference type="InterPro" id="IPR008255">
    <property type="entry name" value="Pyr_nucl-diS_OxRdtase_2_AS"/>
</dbReference>
<dbReference type="Pfam" id="PF07992">
    <property type="entry name" value="Pyr_redox_2"/>
    <property type="match status" value="1"/>
</dbReference>
<comment type="subunit">
    <text evidence="7">Homodimer.</text>
</comment>
<dbReference type="GO" id="GO:0004791">
    <property type="term" value="F:thioredoxin-disulfide reductase (NADPH) activity"/>
    <property type="evidence" value="ECO:0007669"/>
    <property type="project" value="UniProtKB-UniRule"/>
</dbReference>
<sequence>MYDLIILGGGPAGLTAGLYACRSKLNTLMIEKMYLGGRIINAHKIENYPGYDNISGPELISKMEAQTKKYGLQIVNKDVAGLDITGDVKKVQTEDDIYEAKAIILAMGTTNKKLGLEKEKKFIGSGVSFCATCDAAFYKEADVAVIGGDNTAVIEAQYLTKFAKKVYIIYKGNSLTAAKVEQDKAFSNEKIEIILDSVVEDIEGDNQVEGLKLKNLKTGEETTIKIDGMFISIGTAPNIEILNGVIDMDEHSYIITDDDMRTNIPGVFAAGDIRHKSLRQLVTAMSDGAIAAYIAGKYIEALKK</sequence>
<evidence type="ECO:0000256" key="2">
    <source>
        <dbReference type="ARBA" id="ARBA00022630"/>
    </source>
</evidence>
<dbReference type="PROSITE" id="PS00573">
    <property type="entry name" value="PYRIDINE_REDOX_2"/>
    <property type="match status" value="1"/>
</dbReference>
<evidence type="ECO:0000313" key="10">
    <source>
        <dbReference type="EMBL" id="QSZ27241.1"/>
    </source>
</evidence>
<keyword evidence="11" id="KW-1185">Reference proteome</keyword>
<evidence type="ECO:0000256" key="5">
    <source>
        <dbReference type="ARBA" id="ARBA00023157"/>
    </source>
</evidence>
<comment type="similarity">
    <text evidence="1 7">Belongs to the class-II pyridine nucleotide-disulfide oxidoreductase family.</text>
</comment>
<evidence type="ECO:0000256" key="6">
    <source>
        <dbReference type="ARBA" id="ARBA00023284"/>
    </source>
</evidence>
<dbReference type="SUPFAM" id="SSF51905">
    <property type="entry name" value="FAD/NAD(P)-binding domain"/>
    <property type="match status" value="1"/>
</dbReference>
<dbReference type="InterPro" id="IPR050097">
    <property type="entry name" value="Ferredoxin-NADP_redctase_2"/>
</dbReference>
<name>A0A975AVJ6_9THEO</name>
<keyword evidence="5" id="KW-1015">Disulfide bond</keyword>
<keyword evidence="8" id="KW-0521">NADP</keyword>
<keyword evidence="3 7" id="KW-0274">FAD</keyword>
<keyword evidence="4 7" id="KW-0560">Oxidoreductase</keyword>
<keyword evidence="2 7" id="KW-0285">Flavoprotein</keyword>
<dbReference type="PANTHER" id="PTHR48105">
    <property type="entry name" value="THIOREDOXIN REDUCTASE 1-RELATED-RELATED"/>
    <property type="match status" value="1"/>
</dbReference>
<dbReference type="AlphaFoldDB" id="A0A975AVJ6"/>
<proteinExistence type="inferred from homology"/>
<evidence type="ECO:0000313" key="11">
    <source>
        <dbReference type="Proteomes" id="UP000671913"/>
    </source>
</evidence>
<dbReference type="Gene3D" id="3.50.50.60">
    <property type="entry name" value="FAD/NAD(P)-binding domain"/>
    <property type="match status" value="2"/>
</dbReference>
<evidence type="ECO:0000256" key="4">
    <source>
        <dbReference type="ARBA" id="ARBA00023002"/>
    </source>
</evidence>